<keyword evidence="6 7" id="KW-0472">Membrane</keyword>
<dbReference type="Proteomes" id="UP001151088">
    <property type="component" value="Unassembled WGS sequence"/>
</dbReference>
<protein>
    <submittedName>
        <fullName evidence="8">Permease</fullName>
    </submittedName>
</protein>
<keyword evidence="4 7" id="KW-0812">Transmembrane</keyword>
<dbReference type="EMBL" id="JANTHZ010000007">
    <property type="protein sequence ID" value="MCS0496550.1"/>
    <property type="molecule type" value="Genomic_DNA"/>
</dbReference>
<organism evidence="8 9">
    <name type="scientific">Ancylobacter mangrovi</name>
    <dbReference type="NCBI Taxonomy" id="2972472"/>
    <lineage>
        <taxon>Bacteria</taxon>
        <taxon>Pseudomonadati</taxon>
        <taxon>Pseudomonadota</taxon>
        <taxon>Alphaproteobacteria</taxon>
        <taxon>Hyphomicrobiales</taxon>
        <taxon>Xanthobacteraceae</taxon>
        <taxon>Ancylobacter</taxon>
    </lineage>
</organism>
<keyword evidence="5 7" id="KW-1133">Transmembrane helix</keyword>
<evidence type="ECO:0000256" key="2">
    <source>
        <dbReference type="ARBA" id="ARBA00006386"/>
    </source>
</evidence>
<keyword evidence="9" id="KW-1185">Reference proteome</keyword>
<comment type="similarity">
    <text evidence="2">Belongs to the UPF0718 family.</text>
</comment>
<dbReference type="GO" id="GO:0005886">
    <property type="term" value="C:plasma membrane"/>
    <property type="evidence" value="ECO:0007669"/>
    <property type="project" value="UniProtKB-SubCell"/>
</dbReference>
<dbReference type="PANTHER" id="PTHR34184">
    <property type="entry name" value="UPF0718 PROTEIN YCGR"/>
    <property type="match status" value="1"/>
</dbReference>
<feature type="transmembrane region" description="Helical" evidence="7">
    <location>
        <begin position="142"/>
        <end position="163"/>
    </location>
</feature>
<evidence type="ECO:0000313" key="9">
    <source>
        <dbReference type="Proteomes" id="UP001151088"/>
    </source>
</evidence>
<evidence type="ECO:0000256" key="3">
    <source>
        <dbReference type="ARBA" id="ARBA00022475"/>
    </source>
</evidence>
<comment type="subcellular location">
    <subcellularLocation>
        <location evidence="1">Cell membrane</location>
        <topology evidence="1">Multi-pass membrane protein</topology>
    </subcellularLocation>
</comment>
<keyword evidence="3" id="KW-1003">Cell membrane</keyword>
<evidence type="ECO:0000256" key="5">
    <source>
        <dbReference type="ARBA" id="ARBA00022989"/>
    </source>
</evidence>
<name>A0A9X2T2U3_9HYPH</name>
<feature type="transmembrane region" description="Helical" evidence="7">
    <location>
        <begin position="43"/>
        <end position="62"/>
    </location>
</feature>
<proteinExistence type="inferred from homology"/>
<gene>
    <name evidence="8" type="ORF">NVS89_15720</name>
</gene>
<feature type="transmembrane region" description="Helical" evidence="7">
    <location>
        <begin position="74"/>
        <end position="104"/>
    </location>
</feature>
<accession>A0A9X2T2U3</accession>
<evidence type="ECO:0000256" key="6">
    <source>
        <dbReference type="ARBA" id="ARBA00023136"/>
    </source>
</evidence>
<evidence type="ECO:0000256" key="7">
    <source>
        <dbReference type="SAM" id="Phobius"/>
    </source>
</evidence>
<evidence type="ECO:0000256" key="1">
    <source>
        <dbReference type="ARBA" id="ARBA00004651"/>
    </source>
</evidence>
<dbReference type="AlphaFoldDB" id="A0A9X2T2U3"/>
<dbReference type="InterPro" id="IPR005524">
    <property type="entry name" value="DUF318"/>
</dbReference>
<comment type="caution">
    <text evidence="8">The sequence shown here is derived from an EMBL/GenBank/DDBJ whole genome shotgun (WGS) entry which is preliminary data.</text>
</comment>
<dbReference type="InterPro" id="IPR052923">
    <property type="entry name" value="UPF0718"/>
</dbReference>
<dbReference type="RefSeq" id="WP_258733712.1">
    <property type="nucleotide sequence ID" value="NZ_JANTHZ010000007.1"/>
</dbReference>
<sequence>MLSRTSLMFVGFAAVAAFANWWKGGMPLALQSAGFAAEEALQVAPELVFGLLIAAFSSILVSRERVARWLGAEAGLRGLVIATLVGALMPGGPFASFPLVFALYQAGADVGALTAFLVAWAAIGVNRLLVWEIPFMGVEFGLLRLVSSLPLPILAGLGAQFLASRLEFFRMRREEEAE</sequence>
<evidence type="ECO:0000256" key="4">
    <source>
        <dbReference type="ARBA" id="ARBA00022692"/>
    </source>
</evidence>
<evidence type="ECO:0000313" key="8">
    <source>
        <dbReference type="EMBL" id="MCS0496550.1"/>
    </source>
</evidence>
<feature type="transmembrane region" description="Helical" evidence="7">
    <location>
        <begin position="110"/>
        <end position="130"/>
    </location>
</feature>
<dbReference type="Pfam" id="PF03773">
    <property type="entry name" value="ArsP_1"/>
    <property type="match status" value="1"/>
</dbReference>
<dbReference type="PANTHER" id="PTHR34184:SF4">
    <property type="entry name" value="UPF0718 PROTEIN YCGR"/>
    <property type="match status" value="1"/>
</dbReference>
<reference evidence="8" key="1">
    <citation type="submission" date="2022-08" db="EMBL/GenBank/DDBJ databases">
        <authorList>
            <person name="Li F."/>
        </authorList>
    </citation>
    <scope>NUCLEOTIDE SEQUENCE</scope>
    <source>
        <strain evidence="8">MQZ15Z-1</strain>
    </source>
</reference>